<gene>
    <name evidence="1" type="ORF">L210DRAFT_940960</name>
</gene>
<proteinExistence type="predicted"/>
<comment type="caution">
    <text evidence="1">The sequence shown here is derived from an EMBL/GenBank/DDBJ whole genome shotgun (WGS) entry which is preliminary data.</text>
</comment>
<protein>
    <submittedName>
        <fullName evidence="1">Uncharacterized protein</fullName>
    </submittedName>
</protein>
<dbReference type="EMBL" id="WHUW01000010">
    <property type="protein sequence ID" value="KAF8441346.1"/>
    <property type="molecule type" value="Genomic_DNA"/>
</dbReference>
<dbReference type="AlphaFoldDB" id="A0AAD4GFE8"/>
<dbReference type="Proteomes" id="UP001194468">
    <property type="component" value="Unassembled WGS sequence"/>
</dbReference>
<keyword evidence="2" id="KW-1185">Reference proteome</keyword>
<evidence type="ECO:0000313" key="1">
    <source>
        <dbReference type="EMBL" id="KAF8441346.1"/>
    </source>
</evidence>
<organism evidence="1 2">
    <name type="scientific">Boletus edulis BED1</name>
    <dbReference type="NCBI Taxonomy" id="1328754"/>
    <lineage>
        <taxon>Eukaryota</taxon>
        <taxon>Fungi</taxon>
        <taxon>Dikarya</taxon>
        <taxon>Basidiomycota</taxon>
        <taxon>Agaricomycotina</taxon>
        <taxon>Agaricomycetes</taxon>
        <taxon>Agaricomycetidae</taxon>
        <taxon>Boletales</taxon>
        <taxon>Boletineae</taxon>
        <taxon>Boletaceae</taxon>
        <taxon>Boletoideae</taxon>
        <taxon>Boletus</taxon>
    </lineage>
</organism>
<reference evidence="1" key="1">
    <citation type="submission" date="2019-10" db="EMBL/GenBank/DDBJ databases">
        <authorList>
            <consortium name="DOE Joint Genome Institute"/>
            <person name="Kuo A."/>
            <person name="Miyauchi S."/>
            <person name="Kiss E."/>
            <person name="Drula E."/>
            <person name="Kohler A."/>
            <person name="Sanchez-Garcia M."/>
            <person name="Andreopoulos B."/>
            <person name="Barry K.W."/>
            <person name="Bonito G."/>
            <person name="Buee M."/>
            <person name="Carver A."/>
            <person name="Chen C."/>
            <person name="Cichocki N."/>
            <person name="Clum A."/>
            <person name="Culley D."/>
            <person name="Crous P.W."/>
            <person name="Fauchery L."/>
            <person name="Girlanda M."/>
            <person name="Hayes R."/>
            <person name="Keri Z."/>
            <person name="LaButti K."/>
            <person name="Lipzen A."/>
            <person name="Lombard V."/>
            <person name="Magnuson J."/>
            <person name="Maillard F."/>
            <person name="Morin E."/>
            <person name="Murat C."/>
            <person name="Nolan M."/>
            <person name="Ohm R."/>
            <person name="Pangilinan J."/>
            <person name="Pereira M."/>
            <person name="Perotto S."/>
            <person name="Peter M."/>
            <person name="Riley R."/>
            <person name="Sitrit Y."/>
            <person name="Stielow B."/>
            <person name="Szollosi G."/>
            <person name="Zifcakova L."/>
            <person name="Stursova M."/>
            <person name="Spatafora J.W."/>
            <person name="Tedersoo L."/>
            <person name="Vaario L.-M."/>
            <person name="Yamada A."/>
            <person name="Yan M."/>
            <person name="Wang P."/>
            <person name="Xu J."/>
            <person name="Bruns T."/>
            <person name="Baldrian P."/>
            <person name="Vilgalys R."/>
            <person name="Henrissat B."/>
            <person name="Grigoriev I.V."/>
            <person name="Hibbett D."/>
            <person name="Nagy L.G."/>
            <person name="Martin F.M."/>
        </authorList>
    </citation>
    <scope>NUCLEOTIDE SEQUENCE</scope>
    <source>
        <strain evidence="1">BED1</strain>
    </source>
</reference>
<name>A0AAD4GFE8_BOLED</name>
<evidence type="ECO:0000313" key="2">
    <source>
        <dbReference type="Proteomes" id="UP001194468"/>
    </source>
</evidence>
<sequence>MPRLILYLSTKSTLVIKGAISRWSRNITHDPVSVHASTGKQSRPVYSYTNNEDATDQPNGCLSKIRTLTPCYRQREYKCSRVRN</sequence>
<accession>A0AAD4GFE8</accession>
<reference evidence="1" key="2">
    <citation type="journal article" date="2020" name="Nat. Commun.">
        <title>Large-scale genome sequencing of mycorrhizal fungi provides insights into the early evolution of symbiotic traits.</title>
        <authorList>
            <person name="Miyauchi S."/>
            <person name="Kiss E."/>
            <person name="Kuo A."/>
            <person name="Drula E."/>
            <person name="Kohler A."/>
            <person name="Sanchez-Garcia M."/>
            <person name="Morin E."/>
            <person name="Andreopoulos B."/>
            <person name="Barry K.W."/>
            <person name="Bonito G."/>
            <person name="Buee M."/>
            <person name="Carver A."/>
            <person name="Chen C."/>
            <person name="Cichocki N."/>
            <person name="Clum A."/>
            <person name="Culley D."/>
            <person name="Crous P.W."/>
            <person name="Fauchery L."/>
            <person name="Girlanda M."/>
            <person name="Hayes R.D."/>
            <person name="Keri Z."/>
            <person name="LaButti K."/>
            <person name="Lipzen A."/>
            <person name="Lombard V."/>
            <person name="Magnuson J."/>
            <person name="Maillard F."/>
            <person name="Murat C."/>
            <person name="Nolan M."/>
            <person name="Ohm R.A."/>
            <person name="Pangilinan J."/>
            <person name="Pereira M.F."/>
            <person name="Perotto S."/>
            <person name="Peter M."/>
            <person name="Pfister S."/>
            <person name="Riley R."/>
            <person name="Sitrit Y."/>
            <person name="Stielow J.B."/>
            <person name="Szollosi G."/>
            <person name="Zifcakova L."/>
            <person name="Stursova M."/>
            <person name="Spatafora J.W."/>
            <person name="Tedersoo L."/>
            <person name="Vaario L.M."/>
            <person name="Yamada A."/>
            <person name="Yan M."/>
            <person name="Wang P."/>
            <person name="Xu J."/>
            <person name="Bruns T."/>
            <person name="Baldrian P."/>
            <person name="Vilgalys R."/>
            <person name="Dunand C."/>
            <person name="Henrissat B."/>
            <person name="Grigoriev I.V."/>
            <person name="Hibbett D."/>
            <person name="Nagy L.G."/>
            <person name="Martin F.M."/>
        </authorList>
    </citation>
    <scope>NUCLEOTIDE SEQUENCE</scope>
    <source>
        <strain evidence="1">BED1</strain>
    </source>
</reference>